<dbReference type="PANTHER" id="PTHR43363:SF2">
    <property type="entry name" value="PHOSPHORIBOSYLTRANSFERASE"/>
    <property type="match status" value="1"/>
</dbReference>
<dbReference type="EMBL" id="CP115450">
    <property type="protein sequence ID" value="WBP89181.1"/>
    <property type="molecule type" value="Genomic_DNA"/>
</dbReference>
<evidence type="ECO:0000313" key="4">
    <source>
        <dbReference type="EMBL" id="WBP89181.1"/>
    </source>
</evidence>
<reference evidence="5" key="1">
    <citation type="submission" date="2022-12" db="EMBL/GenBank/DDBJ databases">
        <authorList>
            <person name="Mo P."/>
        </authorList>
    </citation>
    <scope>NUCLEOTIDE SEQUENCE [LARGE SCALE GENOMIC DNA]</scope>
    <source>
        <strain evidence="5">HUAS 3-15</strain>
    </source>
</reference>
<evidence type="ECO:0000313" key="5">
    <source>
        <dbReference type="Proteomes" id="UP001212821"/>
    </source>
</evidence>
<dbReference type="Pfam" id="PF00156">
    <property type="entry name" value="Pribosyltran"/>
    <property type="match status" value="1"/>
</dbReference>
<accession>A0ABY7QAN4</accession>
<protein>
    <submittedName>
        <fullName evidence="4">Phosphoribosyltransferase family protein</fullName>
    </submittedName>
</protein>
<keyword evidence="5" id="KW-1185">Reference proteome</keyword>
<dbReference type="Gene3D" id="3.40.50.2020">
    <property type="match status" value="1"/>
</dbReference>
<organism evidence="4 5">
    <name type="scientific">Kitasatospora cathayae</name>
    <dbReference type="NCBI Taxonomy" id="3004092"/>
    <lineage>
        <taxon>Bacteria</taxon>
        <taxon>Bacillati</taxon>
        <taxon>Actinomycetota</taxon>
        <taxon>Actinomycetes</taxon>
        <taxon>Kitasatosporales</taxon>
        <taxon>Streptomycetaceae</taxon>
        <taxon>Kitasatospora</taxon>
    </lineage>
</organism>
<proteinExistence type="predicted"/>
<evidence type="ECO:0000256" key="1">
    <source>
        <dbReference type="ARBA" id="ARBA00022676"/>
    </source>
</evidence>
<keyword evidence="2" id="KW-0808">Transferase</keyword>
<dbReference type="SUPFAM" id="SSF53271">
    <property type="entry name" value="PRTase-like"/>
    <property type="match status" value="1"/>
</dbReference>
<feature type="domain" description="Phosphoribosyltransferase" evidence="3">
    <location>
        <begin position="8"/>
        <end position="143"/>
    </location>
</feature>
<dbReference type="Proteomes" id="UP001212821">
    <property type="component" value="Chromosome"/>
</dbReference>
<dbReference type="CDD" id="cd06223">
    <property type="entry name" value="PRTases_typeI"/>
    <property type="match status" value="1"/>
</dbReference>
<dbReference type="InterPro" id="IPR029057">
    <property type="entry name" value="PRTase-like"/>
</dbReference>
<gene>
    <name evidence="4" type="ORF">O1G21_27275</name>
</gene>
<sequence length="172" mass="18612">MAEIDIYTWADIDALCARLAASIHEPFDVVVCVLRGGAVPGVILANALGIDLVLGIKVEQRGQLTGAGQGGGAYRAEKAAVVVPLNGVDLRGRRVLVVDDVLDSGESVRLVVDTIVEAGAAVAKVATLQVKAYSPMRPDYYVEERTNWLFYPWMSGRELQEMEARLETARSR</sequence>
<evidence type="ECO:0000256" key="2">
    <source>
        <dbReference type="ARBA" id="ARBA00022679"/>
    </source>
</evidence>
<dbReference type="InterPro" id="IPR000836">
    <property type="entry name" value="PRTase_dom"/>
</dbReference>
<keyword evidence="1 4" id="KW-0328">Glycosyltransferase</keyword>
<dbReference type="GO" id="GO:0016757">
    <property type="term" value="F:glycosyltransferase activity"/>
    <property type="evidence" value="ECO:0007669"/>
    <property type="project" value="UniProtKB-KW"/>
</dbReference>
<name>A0ABY7QAN4_9ACTN</name>
<evidence type="ECO:0000259" key="3">
    <source>
        <dbReference type="Pfam" id="PF00156"/>
    </source>
</evidence>
<dbReference type="PANTHER" id="PTHR43363">
    <property type="entry name" value="HYPOXANTHINE PHOSPHORIBOSYLTRANSFERASE"/>
    <property type="match status" value="1"/>
</dbReference>
<dbReference type="RefSeq" id="WP_270147353.1">
    <property type="nucleotide sequence ID" value="NZ_CP115450.1"/>
</dbReference>